<sequence>MTFKTKKANFYLGTKTGTRLYS</sequence>
<evidence type="ECO:0000313" key="1">
    <source>
        <dbReference type="EMBL" id="JAH70717.1"/>
    </source>
</evidence>
<name>A0A0E9UY20_ANGAN</name>
<proteinExistence type="predicted"/>
<organism evidence="1">
    <name type="scientific">Anguilla anguilla</name>
    <name type="common">European freshwater eel</name>
    <name type="synonym">Muraena anguilla</name>
    <dbReference type="NCBI Taxonomy" id="7936"/>
    <lineage>
        <taxon>Eukaryota</taxon>
        <taxon>Metazoa</taxon>
        <taxon>Chordata</taxon>
        <taxon>Craniata</taxon>
        <taxon>Vertebrata</taxon>
        <taxon>Euteleostomi</taxon>
        <taxon>Actinopterygii</taxon>
        <taxon>Neopterygii</taxon>
        <taxon>Teleostei</taxon>
        <taxon>Anguilliformes</taxon>
        <taxon>Anguillidae</taxon>
        <taxon>Anguilla</taxon>
    </lineage>
</organism>
<reference evidence="1" key="1">
    <citation type="submission" date="2014-11" db="EMBL/GenBank/DDBJ databases">
        <authorList>
            <person name="Amaro Gonzalez C."/>
        </authorList>
    </citation>
    <scope>NUCLEOTIDE SEQUENCE</scope>
</reference>
<dbReference type="AlphaFoldDB" id="A0A0E9UY20"/>
<reference evidence="1" key="2">
    <citation type="journal article" date="2015" name="Fish Shellfish Immunol.">
        <title>Early steps in the European eel (Anguilla anguilla)-Vibrio vulnificus interaction in the gills: Role of the RtxA13 toxin.</title>
        <authorList>
            <person name="Callol A."/>
            <person name="Pajuelo D."/>
            <person name="Ebbesson L."/>
            <person name="Teles M."/>
            <person name="MacKenzie S."/>
            <person name="Amaro C."/>
        </authorList>
    </citation>
    <scope>NUCLEOTIDE SEQUENCE</scope>
</reference>
<dbReference type="EMBL" id="GBXM01037860">
    <property type="protein sequence ID" value="JAH70717.1"/>
    <property type="molecule type" value="Transcribed_RNA"/>
</dbReference>
<protein>
    <submittedName>
        <fullName evidence="1">Uncharacterized protein</fullName>
    </submittedName>
</protein>
<accession>A0A0E9UY20</accession>